<proteinExistence type="predicted"/>
<dbReference type="EMBL" id="CP159510">
    <property type="protein sequence ID" value="XCJ15952.1"/>
    <property type="molecule type" value="Genomic_DNA"/>
</dbReference>
<reference evidence="2" key="1">
    <citation type="submission" date="2024-06" db="EMBL/GenBank/DDBJ databases">
        <authorList>
            <person name="Fan A."/>
            <person name="Zhang F.Y."/>
            <person name="Zhang L."/>
        </authorList>
    </citation>
    <scope>NUCLEOTIDE SEQUENCE</scope>
    <source>
        <strain evidence="2">Y61</strain>
    </source>
</reference>
<dbReference type="Pfam" id="PF14071">
    <property type="entry name" value="YlbD_coat"/>
    <property type="match status" value="1"/>
</dbReference>
<sequence length="145" mass="17277">MTEDRTNDAKKRFKAFLRRNPKIITYVREHDKRWSEVFDDWVIFGESHEIWEKYGGRSNQSDQSDQKKETGAQLSWHKIMEKVDHIDTRQWQERLNTLNGAITGIQTLIGQFRQETKTDSQGQGQSGQDRSLEDGRRPPFYFRRD</sequence>
<gene>
    <name evidence="2" type="primary">ylbD</name>
    <name evidence="2" type="ORF">ABNN70_09530</name>
</gene>
<dbReference type="AlphaFoldDB" id="A0AAU8ICI9"/>
<dbReference type="InterPro" id="IPR025953">
    <property type="entry name" value="YlbD_coat"/>
</dbReference>
<protein>
    <submittedName>
        <fullName evidence="2">Spore coat protein YlbD</fullName>
    </submittedName>
</protein>
<accession>A0AAU8ICI9</accession>
<keyword evidence="2" id="KW-0167">Capsid protein</keyword>
<evidence type="ECO:0000313" key="2">
    <source>
        <dbReference type="EMBL" id="XCJ15952.1"/>
    </source>
</evidence>
<evidence type="ECO:0000256" key="1">
    <source>
        <dbReference type="SAM" id="MobiDB-lite"/>
    </source>
</evidence>
<organism evidence="2">
    <name type="scientific">Sporolactobacillus sp. Y61</name>
    <dbReference type="NCBI Taxonomy" id="3160863"/>
    <lineage>
        <taxon>Bacteria</taxon>
        <taxon>Bacillati</taxon>
        <taxon>Bacillota</taxon>
        <taxon>Bacilli</taxon>
        <taxon>Bacillales</taxon>
        <taxon>Sporolactobacillaceae</taxon>
        <taxon>Sporolactobacillus</taxon>
    </lineage>
</organism>
<name>A0AAU8ICI9_9BACL</name>
<feature type="compositionally biased region" description="Basic and acidic residues" evidence="1">
    <location>
        <begin position="130"/>
        <end position="145"/>
    </location>
</feature>
<dbReference type="RefSeq" id="WP_353947665.1">
    <property type="nucleotide sequence ID" value="NZ_CP159510.1"/>
</dbReference>
<keyword evidence="2" id="KW-0946">Virion</keyword>
<feature type="region of interest" description="Disordered" evidence="1">
    <location>
        <begin position="113"/>
        <end position="145"/>
    </location>
</feature>